<sequence length="64" mass="7174">MADFNLIINDNHDADLIASVDDSSFNGLLSDEVVMQWLMDLEAEDSAADLEESRDEMTARRLQA</sequence>
<dbReference type="AlphaFoldDB" id="A0A0K0Y0C3"/>
<accession>A0A0K0Y0C3</accession>
<organism evidence="1 2">
    <name type="scientific">Wenzhouxiangella marina</name>
    <dbReference type="NCBI Taxonomy" id="1579979"/>
    <lineage>
        <taxon>Bacteria</taxon>
        <taxon>Pseudomonadati</taxon>
        <taxon>Pseudomonadota</taxon>
        <taxon>Gammaproteobacteria</taxon>
        <taxon>Chromatiales</taxon>
        <taxon>Wenzhouxiangellaceae</taxon>
        <taxon>Wenzhouxiangella</taxon>
    </lineage>
</organism>
<dbReference type="RefSeq" id="WP_049726830.1">
    <property type="nucleotide sequence ID" value="NZ_CP012154.1"/>
</dbReference>
<evidence type="ECO:0000313" key="1">
    <source>
        <dbReference type="EMBL" id="AKS43337.1"/>
    </source>
</evidence>
<dbReference type="STRING" id="1579979.WM2015_2984"/>
<dbReference type="Proteomes" id="UP000066624">
    <property type="component" value="Chromosome"/>
</dbReference>
<name>A0A0K0Y0C3_9GAMM</name>
<gene>
    <name evidence="1" type="ORF">WM2015_2984</name>
</gene>
<reference evidence="2" key="1">
    <citation type="submission" date="2015-07" db="EMBL/GenBank/DDBJ databases">
        <authorList>
            <person name="Kim K.M."/>
        </authorList>
    </citation>
    <scope>NUCLEOTIDE SEQUENCE [LARGE SCALE GENOMIC DNA]</scope>
    <source>
        <strain evidence="2">KCTC 42284</strain>
    </source>
</reference>
<protein>
    <submittedName>
        <fullName evidence="1">Uncharacterized protein</fullName>
    </submittedName>
</protein>
<keyword evidence="2" id="KW-1185">Reference proteome</keyword>
<dbReference type="EMBL" id="CP012154">
    <property type="protein sequence ID" value="AKS43337.1"/>
    <property type="molecule type" value="Genomic_DNA"/>
</dbReference>
<dbReference type="KEGG" id="wma:WM2015_2984"/>
<proteinExistence type="predicted"/>
<evidence type="ECO:0000313" key="2">
    <source>
        <dbReference type="Proteomes" id="UP000066624"/>
    </source>
</evidence>